<keyword evidence="11" id="KW-1185">Reference proteome</keyword>
<feature type="non-terminal residue" evidence="10">
    <location>
        <position position="311"/>
    </location>
</feature>
<evidence type="ECO:0000256" key="4">
    <source>
        <dbReference type="ARBA" id="ARBA00022741"/>
    </source>
</evidence>
<dbReference type="EC" id="2.7.11.1" evidence="1"/>
<dbReference type="OMA" id="NNKDIWA"/>
<dbReference type="InterPro" id="IPR051131">
    <property type="entry name" value="NEK_Ser/Thr_kinase_NIMA"/>
</dbReference>
<evidence type="ECO:0000256" key="2">
    <source>
        <dbReference type="ARBA" id="ARBA00022527"/>
    </source>
</evidence>
<organism evidence="10 11">
    <name type="scientific">Phytophthora sojae (strain P6497)</name>
    <name type="common">Soybean stem and root rot agent</name>
    <name type="synonym">Phytophthora megasperma f. sp. glycines</name>
    <dbReference type="NCBI Taxonomy" id="1094619"/>
    <lineage>
        <taxon>Eukaryota</taxon>
        <taxon>Sar</taxon>
        <taxon>Stramenopiles</taxon>
        <taxon>Oomycota</taxon>
        <taxon>Peronosporomycetes</taxon>
        <taxon>Peronosporales</taxon>
        <taxon>Peronosporaceae</taxon>
        <taxon>Phytophthora</taxon>
    </lineage>
</organism>
<feature type="non-terminal residue" evidence="10">
    <location>
        <position position="1"/>
    </location>
</feature>
<protein>
    <recommendedName>
        <fullName evidence="1">non-specific serine/threonine protein kinase</fullName>
        <ecNumber evidence="1">2.7.11.1</ecNumber>
    </recommendedName>
</protein>
<dbReference type="SMART" id="SM00220">
    <property type="entry name" value="S_TKc"/>
    <property type="match status" value="1"/>
</dbReference>
<dbReference type="Gene3D" id="1.10.510.10">
    <property type="entry name" value="Transferase(Phosphotransferase) domain 1"/>
    <property type="match status" value="1"/>
</dbReference>
<gene>
    <name evidence="10" type="ORF">PHYSODRAFT_375111</name>
</gene>
<keyword evidence="4" id="KW-0547">Nucleotide-binding</keyword>
<proteinExistence type="predicted"/>
<evidence type="ECO:0000256" key="3">
    <source>
        <dbReference type="ARBA" id="ARBA00022679"/>
    </source>
</evidence>
<evidence type="ECO:0000256" key="1">
    <source>
        <dbReference type="ARBA" id="ARBA00012513"/>
    </source>
</evidence>
<keyword evidence="3" id="KW-0808">Transferase</keyword>
<dbReference type="SMR" id="G5ACI4"/>
<evidence type="ECO:0000259" key="9">
    <source>
        <dbReference type="PROSITE" id="PS50011"/>
    </source>
</evidence>
<dbReference type="EMBL" id="JH159163">
    <property type="protein sequence ID" value="EGZ07058.1"/>
    <property type="molecule type" value="Genomic_DNA"/>
</dbReference>
<evidence type="ECO:0000256" key="7">
    <source>
        <dbReference type="ARBA" id="ARBA00047899"/>
    </source>
</evidence>
<dbReference type="PANTHER" id="PTHR44899:SF3">
    <property type="entry name" value="SERINE_THREONINE-PROTEIN KINASE NEK1"/>
    <property type="match status" value="1"/>
</dbReference>
<evidence type="ECO:0000256" key="5">
    <source>
        <dbReference type="ARBA" id="ARBA00022777"/>
    </source>
</evidence>
<keyword evidence="2" id="KW-0723">Serine/threonine-protein kinase</keyword>
<dbReference type="PANTHER" id="PTHR44899">
    <property type="entry name" value="CAMK FAMILY PROTEIN KINASE"/>
    <property type="match status" value="1"/>
</dbReference>
<dbReference type="PROSITE" id="PS00108">
    <property type="entry name" value="PROTEIN_KINASE_ST"/>
    <property type="match status" value="1"/>
</dbReference>
<dbReference type="GO" id="GO:0004674">
    <property type="term" value="F:protein serine/threonine kinase activity"/>
    <property type="evidence" value="ECO:0007669"/>
    <property type="project" value="UniProtKB-KW"/>
</dbReference>
<dbReference type="InterPro" id="IPR011009">
    <property type="entry name" value="Kinase-like_dom_sf"/>
</dbReference>
<dbReference type="SUPFAM" id="SSF56112">
    <property type="entry name" value="Protein kinase-like (PK-like)"/>
    <property type="match status" value="1"/>
</dbReference>
<dbReference type="Pfam" id="PF00069">
    <property type="entry name" value="Pkinase"/>
    <property type="match status" value="1"/>
</dbReference>
<name>G5ACI4_PHYSP</name>
<dbReference type="InterPro" id="IPR000719">
    <property type="entry name" value="Prot_kinase_dom"/>
</dbReference>
<evidence type="ECO:0000313" key="10">
    <source>
        <dbReference type="EMBL" id="EGZ07058.1"/>
    </source>
</evidence>
<evidence type="ECO:0000256" key="6">
    <source>
        <dbReference type="ARBA" id="ARBA00022840"/>
    </source>
</evidence>
<dbReference type="InterPro" id="IPR008271">
    <property type="entry name" value="Ser/Thr_kinase_AS"/>
</dbReference>
<dbReference type="PROSITE" id="PS50011">
    <property type="entry name" value="PROTEIN_KINASE_DOM"/>
    <property type="match status" value="1"/>
</dbReference>
<dbReference type="KEGG" id="psoj:PHYSODRAFT_375111"/>
<evidence type="ECO:0000313" key="11">
    <source>
        <dbReference type="Proteomes" id="UP000002640"/>
    </source>
</evidence>
<dbReference type="GO" id="GO:0005524">
    <property type="term" value="F:ATP binding"/>
    <property type="evidence" value="ECO:0007669"/>
    <property type="project" value="UniProtKB-KW"/>
</dbReference>
<evidence type="ECO:0000256" key="8">
    <source>
        <dbReference type="ARBA" id="ARBA00048679"/>
    </source>
</evidence>
<feature type="domain" description="Protein kinase" evidence="9">
    <location>
        <begin position="1"/>
        <end position="278"/>
    </location>
</feature>
<dbReference type="Proteomes" id="UP000002640">
    <property type="component" value="Unassembled WGS sequence"/>
</dbReference>
<sequence>RVKLLGEGSFGRVFLMREKKPGGRLVCVKQIHRVHQSKKKAFAAPGREKSSGVEVDLMKKLRHPNLIRLLKSFVGPSPLRQQHIVMEYCSGGDLRNYLKAAYRADGKQPLCLDEDKIWYWFVQLALGLHHMHQQRVLHRDVKTANVFLSNAGYLVLGDLGIARKLASGDAAATVIGTPLYMAPEVLEGKEYSFSSDVWALGCVLYELCTGRPPFMASTTPHLLNKICHGDYQPIQKGGIITSSRLPTLIGSMLSTRPELRPSVEQLLRDSIARVHIRRYCVDRLQSTNMTEEERRVMIQQVTALGIDTKIA</sequence>
<reference evidence="10 11" key="1">
    <citation type="journal article" date="2006" name="Science">
        <title>Phytophthora genome sequences uncover evolutionary origins and mechanisms of pathogenesis.</title>
        <authorList>
            <person name="Tyler B.M."/>
            <person name="Tripathy S."/>
            <person name="Zhang X."/>
            <person name="Dehal P."/>
            <person name="Jiang R.H."/>
            <person name="Aerts A."/>
            <person name="Arredondo F.D."/>
            <person name="Baxter L."/>
            <person name="Bensasson D."/>
            <person name="Beynon J.L."/>
            <person name="Chapman J."/>
            <person name="Damasceno C.M."/>
            <person name="Dorrance A.E."/>
            <person name="Dou D."/>
            <person name="Dickerman A.W."/>
            <person name="Dubchak I.L."/>
            <person name="Garbelotto M."/>
            <person name="Gijzen M."/>
            <person name="Gordon S.G."/>
            <person name="Govers F."/>
            <person name="Grunwald N.J."/>
            <person name="Huang W."/>
            <person name="Ivors K.L."/>
            <person name="Jones R.W."/>
            <person name="Kamoun S."/>
            <person name="Krampis K."/>
            <person name="Lamour K.H."/>
            <person name="Lee M.K."/>
            <person name="McDonald W.H."/>
            <person name="Medina M."/>
            <person name="Meijer H.J."/>
            <person name="Nordberg E.K."/>
            <person name="Maclean D.J."/>
            <person name="Ospina-Giraldo M.D."/>
            <person name="Morris P.F."/>
            <person name="Phuntumart V."/>
            <person name="Putnam N.H."/>
            <person name="Rash S."/>
            <person name="Rose J.K."/>
            <person name="Sakihama Y."/>
            <person name="Salamov A.A."/>
            <person name="Savidor A."/>
            <person name="Scheuring C.F."/>
            <person name="Smith B.M."/>
            <person name="Sobral B.W."/>
            <person name="Terry A."/>
            <person name="Torto-Alalibo T.A."/>
            <person name="Win J."/>
            <person name="Xu Z."/>
            <person name="Zhang H."/>
            <person name="Grigoriev I.V."/>
            <person name="Rokhsar D.S."/>
            <person name="Boore J.L."/>
        </authorList>
    </citation>
    <scope>NUCLEOTIDE SEQUENCE [LARGE SCALE GENOMIC DNA]</scope>
    <source>
        <strain evidence="10 11">P6497</strain>
    </source>
</reference>
<comment type="catalytic activity">
    <reaction evidence="7">
        <text>L-threonyl-[protein] + ATP = O-phospho-L-threonyl-[protein] + ADP + H(+)</text>
        <dbReference type="Rhea" id="RHEA:46608"/>
        <dbReference type="Rhea" id="RHEA-COMP:11060"/>
        <dbReference type="Rhea" id="RHEA-COMP:11605"/>
        <dbReference type="ChEBI" id="CHEBI:15378"/>
        <dbReference type="ChEBI" id="CHEBI:30013"/>
        <dbReference type="ChEBI" id="CHEBI:30616"/>
        <dbReference type="ChEBI" id="CHEBI:61977"/>
        <dbReference type="ChEBI" id="CHEBI:456216"/>
        <dbReference type="EC" id="2.7.11.1"/>
    </reaction>
</comment>
<dbReference type="InParanoid" id="G5ACI4"/>
<accession>G5ACI4</accession>
<dbReference type="STRING" id="1094619.G5ACI4"/>
<keyword evidence="6" id="KW-0067">ATP-binding</keyword>
<dbReference type="GeneID" id="20650484"/>
<dbReference type="RefSeq" id="XP_009537822.1">
    <property type="nucleotide sequence ID" value="XM_009539527.1"/>
</dbReference>
<dbReference type="AlphaFoldDB" id="G5ACI4"/>
<comment type="catalytic activity">
    <reaction evidence="8">
        <text>L-seryl-[protein] + ATP = O-phospho-L-seryl-[protein] + ADP + H(+)</text>
        <dbReference type="Rhea" id="RHEA:17989"/>
        <dbReference type="Rhea" id="RHEA-COMP:9863"/>
        <dbReference type="Rhea" id="RHEA-COMP:11604"/>
        <dbReference type="ChEBI" id="CHEBI:15378"/>
        <dbReference type="ChEBI" id="CHEBI:29999"/>
        <dbReference type="ChEBI" id="CHEBI:30616"/>
        <dbReference type="ChEBI" id="CHEBI:83421"/>
        <dbReference type="ChEBI" id="CHEBI:456216"/>
        <dbReference type="EC" id="2.7.11.1"/>
    </reaction>
</comment>
<keyword evidence="5" id="KW-0418">Kinase</keyword>